<dbReference type="EMBL" id="ATLV01010992">
    <property type="status" value="NOT_ANNOTATED_CDS"/>
    <property type="molecule type" value="Genomic_DNA"/>
</dbReference>
<dbReference type="VEuPathDB" id="VectorBase:ASIC002752"/>
<evidence type="ECO:0000256" key="9">
    <source>
        <dbReference type="ARBA" id="ARBA00059378"/>
    </source>
</evidence>
<feature type="transmembrane region" description="Helical" evidence="11">
    <location>
        <begin position="986"/>
        <end position="1010"/>
    </location>
</feature>
<name>A0A084VCY0_ANOSI</name>
<evidence type="ECO:0000256" key="10">
    <source>
        <dbReference type="PROSITE-ProRule" id="PRU00176"/>
    </source>
</evidence>
<keyword evidence="8" id="KW-0539">Nucleus</keyword>
<dbReference type="Pfam" id="PF09773">
    <property type="entry name" value="Meckelin"/>
    <property type="match status" value="1"/>
</dbReference>
<dbReference type="SMART" id="SM00360">
    <property type="entry name" value="RRM"/>
    <property type="match status" value="1"/>
</dbReference>
<keyword evidence="6" id="KW-0943">RNA-mediated gene silencing</keyword>
<dbReference type="GO" id="GO:0031053">
    <property type="term" value="P:primary miRNA processing"/>
    <property type="evidence" value="ECO:0007669"/>
    <property type="project" value="UniProtKB-ARBA"/>
</dbReference>
<dbReference type="EMBL" id="ATLV01010991">
    <property type="status" value="NOT_ANNOTATED_CDS"/>
    <property type="molecule type" value="Genomic_DNA"/>
</dbReference>
<dbReference type="AlphaFoldDB" id="A0A084VCY0"/>
<sequence length="1153" mass="132865">MRLILPSWGTILLFVLTCSNLFVLAKADFYNSNDVQLYATPDGCRSNEYFDLFAMKCLVCDDGLHLIPGKDKLSCTCNDQSVATRDHDSVLQRPVCQNVSEFFAQFGAGERIDTVNFCKTIQIGIINTTKSSRTVYQRRRTFPPGTERSVCECDLKANTLYIEPDVRHLGPGESRAAHNFCLPQSLLRDVQHFPAFSLNRFLHQNRQNVNVYKNIKFLIVFCHVIRSMQHCQQLANLCVLSFYSLDRYSPCAIFYTYQTYDLTALGAAGTGASVPSVVSASQSYLAGEGGGGGATVAKLGPEVVQPGLFYRRGKYVGELLEKYLDYSYDNDVSKQINNTLNFTLVSYDLYGHLRQFREMHFADVNLCERYDASQEQRVRFGQNYRRKCRLTVDRLVEDFREVEFLSLYVNFYEQKVRLMRPVPVLIRDAFGQNDGDEPERWQLVKRFLLVDTVSGLNELHKAPLYGAVDVKDQFFFLRYVTKIDLEFKLHPDHGKHPNQISVPLVRMEYALLNTSNERFPFYRSTVEFQFSVSFTKNYSYTSLLEILLPIFILLAFSMTVFQSYCYKLRQSKQYYDMEIFWNFLIYLGSYLGTAFLVVAVIIVLHVLFTYKTQSTIHLLLPLELIKLIRVFFYMANVDIFFIDWERPKIFDIGTMSQRVHQLDTPSIASSTNTKPTSSHDSVSAWRNYFIANEWQELATRRKISMFAHIVLLALVFVIFGFENWSSNAFRLHLYRNEEALGKPDKVLLVAVGVLIYATVYVVQRLYSFLIHDRFIENAIQQFIDVASIANISVFILSMESYGYYIHGRSPHGFSDTDMCSMIMQFKREEENLCGNRGLLPGSEQQTYSILVPKNLRMFYDKLITPLRNSSSLGPHQHLNQPQLIGSAKMSTSEVFTSPGGGRMEYNFERTILTYYNVNRFFAAFVDHALKDVDYIIQERSILENILNCEFQSYVTENKGVFYIDNGHSFDQILFYGNEGIFFQVELLLFCCVVLLSGNYLLAIIVIGIVFKCCEGSRHEQEKLLRLSSTLYIGNLSFYTTEEQIHELFSRCGDVRRIIMGLDKFKKTPCGFCFVEYYSRMDAESAMRYINGTRLDDRIVRVDWDAGFVEGRQYGRGKTGGQVRDEYRQDHDLGRGGYGKMVQMGQLGAPTMRD</sequence>
<keyword evidence="16" id="KW-1185">Reference proteome</keyword>
<keyword evidence="11" id="KW-0812">Transmembrane</keyword>
<dbReference type="InterPro" id="IPR000504">
    <property type="entry name" value="RRM_dom"/>
</dbReference>
<feature type="transmembrane region" description="Helical" evidence="11">
    <location>
        <begin position="746"/>
        <end position="766"/>
    </location>
</feature>
<dbReference type="GO" id="GO:0008380">
    <property type="term" value="P:RNA splicing"/>
    <property type="evidence" value="ECO:0007669"/>
    <property type="project" value="UniProtKB-KW"/>
</dbReference>
<dbReference type="InterPro" id="IPR035979">
    <property type="entry name" value="RBD_domain_sf"/>
</dbReference>
<dbReference type="EnsemblMetazoa" id="ASIC002752-RA">
    <property type="protein sequence ID" value="ASIC002752-PA"/>
    <property type="gene ID" value="ASIC002752"/>
</dbReference>
<feature type="chain" id="PRO_5001783351" evidence="12">
    <location>
        <begin position="28"/>
        <end position="1153"/>
    </location>
</feature>
<dbReference type="PANTHER" id="PTHR21274:SF0">
    <property type="entry name" value="MECKELIN"/>
    <property type="match status" value="1"/>
</dbReference>
<keyword evidence="11" id="KW-1133">Transmembrane helix</keyword>
<dbReference type="InterPro" id="IPR019170">
    <property type="entry name" value="Meckelin"/>
</dbReference>
<comment type="function">
    <text evidence="9">Component of the cap-binding complex (CBC), which binds co-transcriptionally to the 5' cap of pre-mRNAs and is involved in various processes such as pre-mRNA splicing and RNA-mediated gene silencing (RNAi). The CBC complex is involved in miRNA-mediated RNA interference and is required for primary microRNAs (miRNAs) processing. Also involved in innate immunity via the short interfering RNAs (siRNAs) processing machinery by restricting the viral RNA production. In the CBC complex, Cbp20 recognizes and binds capped RNAs (m7GpppG-capped RNA) but requires Cbp80 to stabilize the movement of its N-terminal loop and lock the CBC into a high affinity cap-binding state with the cap structure.</text>
</comment>
<evidence type="ECO:0000313" key="16">
    <source>
        <dbReference type="Proteomes" id="UP000030765"/>
    </source>
</evidence>
<dbReference type="Gene3D" id="3.30.70.330">
    <property type="match status" value="1"/>
</dbReference>
<evidence type="ECO:0000256" key="4">
    <source>
        <dbReference type="ARBA" id="ARBA00022664"/>
    </source>
</evidence>
<keyword evidence="11" id="KW-0472">Membrane</keyword>
<dbReference type="CDD" id="cd12240">
    <property type="entry name" value="RRM_NCBP2"/>
    <property type="match status" value="1"/>
</dbReference>
<dbReference type="EMBL" id="KE524630">
    <property type="protein sequence ID" value="KFB35824.1"/>
    <property type="molecule type" value="Genomic_DNA"/>
</dbReference>
<dbReference type="GO" id="GO:0060271">
    <property type="term" value="P:cilium assembly"/>
    <property type="evidence" value="ECO:0007669"/>
    <property type="project" value="InterPro"/>
</dbReference>
<feature type="transmembrane region" description="Helical" evidence="11">
    <location>
        <begin position="546"/>
        <end position="567"/>
    </location>
</feature>
<organism evidence="14">
    <name type="scientific">Anopheles sinensis</name>
    <name type="common">Mosquito</name>
    <dbReference type="NCBI Taxonomy" id="74873"/>
    <lineage>
        <taxon>Eukaryota</taxon>
        <taxon>Metazoa</taxon>
        <taxon>Ecdysozoa</taxon>
        <taxon>Arthropoda</taxon>
        <taxon>Hexapoda</taxon>
        <taxon>Insecta</taxon>
        <taxon>Pterygota</taxon>
        <taxon>Neoptera</taxon>
        <taxon>Endopterygota</taxon>
        <taxon>Diptera</taxon>
        <taxon>Nematocera</taxon>
        <taxon>Culicoidea</taxon>
        <taxon>Culicidae</taxon>
        <taxon>Anophelinae</taxon>
        <taxon>Anopheles</taxon>
    </lineage>
</organism>
<evidence type="ECO:0000256" key="8">
    <source>
        <dbReference type="ARBA" id="ARBA00023242"/>
    </source>
</evidence>
<feature type="signal peptide" evidence="12">
    <location>
        <begin position="1"/>
        <end position="27"/>
    </location>
</feature>
<dbReference type="PROSITE" id="PS50102">
    <property type="entry name" value="RRM"/>
    <property type="match status" value="1"/>
</dbReference>
<evidence type="ECO:0000256" key="7">
    <source>
        <dbReference type="ARBA" id="ARBA00023187"/>
    </source>
</evidence>
<evidence type="ECO:0000256" key="5">
    <source>
        <dbReference type="ARBA" id="ARBA00022884"/>
    </source>
</evidence>
<evidence type="ECO:0000256" key="3">
    <source>
        <dbReference type="ARBA" id="ARBA00011361"/>
    </source>
</evidence>
<dbReference type="Proteomes" id="UP000030765">
    <property type="component" value="Unassembled WGS sequence"/>
</dbReference>
<comment type="subunit">
    <text evidence="3">Component of the nuclear cap-binding complex (CBC), a heterodimer composed of Cbp80 and Cbp20 that interacts with m7GpppG-capped RNA.</text>
</comment>
<keyword evidence="5 10" id="KW-0694">RNA-binding</keyword>
<evidence type="ECO:0000256" key="1">
    <source>
        <dbReference type="ARBA" id="ARBA00004123"/>
    </source>
</evidence>
<feature type="transmembrane region" description="Helical" evidence="11">
    <location>
        <begin position="705"/>
        <end position="726"/>
    </location>
</feature>
<dbReference type="OMA" id="YITENKG"/>
<accession>A0A084VCY0</accession>
<feature type="domain" description="RRM" evidence="13">
    <location>
        <begin position="1028"/>
        <end position="1106"/>
    </location>
</feature>
<evidence type="ECO:0000259" key="13">
    <source>
        <dbReference type="PROSITE" id="PS50102"/>
    </source>
</evidence>
<evidence type="ECO:0000256" key="12">
    <source>
        <dbReference type="SAM" id="SignalP"/>
    </source>
</evidence>
<dbReference type="GO" id="GO:0006397">
    <property type="term" value="P:mRNA processing"/>
    <property type="evidence" value="ECO:0007669"/>
    <property type="project" value="UniProtKB-KW"/>
</dbReference>
<comment type="subcellular location">
    <subcellularLocation>
        <location evidence="1">Nucleus</location>
    </subcellularLocation>
</comment>
<feature type="transmembrane region" description="Helical" evidence="11">
    <location>
        <begin position="579"/>
        <end position="604"/>
    </location>
</feature>
<evidence type="ECO:0000313" key="15">
    <source>
        <dbReference type="EnsemblMetazoa" id="ASIC002752-PA"/>
    </source>
</evidence>
<dbReference type="STRING" id="74873.A0A084VCY0"/>
<comment type="similarity">
    <text evidence="2">Belongs to the RRM NCBP2 family.</text>
</comment>
<evidence type="ECO:0000256" key="2">
    <source>
        <dbReference type="ARBA" id="ARBA00010725"/>
    </source>
</evidence>
<dbReference type="VEuPathDB" id="VectorBase:ASIS018535"/>
<dbReference type="Pfam" id="PF00076">
    <property type="entry name" value="RRM_1"/>
    <property type="match status" value="1"/>
</dbReference>
<dbReference type="GO" id="GO:0003723">
    <property type="term" value="F:RNA binding"/>
    <property type="evidence" value="ECO:0007669"/>
    <property type="project" value="UniProtKB-UniRule"/>
</dbReference>
<keyword evidence="4" id="KW-0507">mRNA processing</keyword>
<dbReference type="FunFam" id="3.30.70.330:FF:000128">
    <property type="entry name" value="Nuclear cap-binding protein subunit 2"/>
    <property type="match status" value="1"/>
</dbReference>
<keyword evidence="12" id="KW-0732">Signal</keyword>
<protein>
    <submittedName>
        <fullName evidence="14">AGAP002548-PA-like protein</fullName>
    </submittedName>
</protein>
<dbReference type="OrthoDB" id="419138at2759"/>
<reference evidence="14 16" key="1">
    <citation type="journal article" date="2014" name="BMC Genomics">
        <title>Genome sequence of Anopheles sinensis provides insight into genetics basis of mosquito competence for malaria parasites.</title>
        <authorList>
            <person name="Zhou D."/>
            <person name="Zhang D."/>
            <person name="Ding G."/>
            <person name="Shi L."/>
            <person name="Hou Q."/>
            <person name="Ye Y."/>
            <person name="Xu Y."/>
            <person name="Zhou H."/>
            <person name="Xiong C."/>
            <person name="Li S."/>
            <person name="Yu J."/>
            <person name="Hong S."/>
            <person name="Yu X."/>
            <person name="Zou P."/>
            <person name="Chen C."/>
            <person name="Chang X."/>
            <person name="Wang W."/>
            <person name="Lv Y."/>
            <person name="Sun Y."/>
            <person name="Ma L."/>
            <person name="Shen B."/>
            <person name="Zhu C."/>
        </authorList>
    </citation>
    <scope>NUCLEOTIDE SEQUENCE [LARGE SCALE GENOMIC DNA]</scope>
</reference>
<keyword evidence="7" id="KW-0508">mRNA splicing</keyword>
<evidence type="ECO:0000313" key="14">
    <source>
        <dbReference type="EMBL" id="KFB35824.1"/>
    </source>
</evidence>
<dbReference type="GO" id="GO:0005634">
    <property type="term" value="C:nucleus"/>
    <property type="evidence" value="ECO:0007669"/>
    <property type="project" value="UniProtKB-SubCell"/>
</dbReference>
<reference evidence="15" key="2">
    <citation type="submission" date="2020-05" db="UniProtKB">
        <authorList>
            <consortium name="EnsemblMetazoa"/>
        </authorList>
    </citation>
    <scope>IDENTIFICATION</scope>
</reference>
<dbReference type="SUPFAM" id="SSF54928">
    <property type="entry name" value="RNA-binding domain, RBD"/>
    <property type="match status" value="1"/>
</dbReference>
<proteinExistence type="inferred from homology"/>
<evidence type="ECO:0000256" key="6">
    <source>
        <dbReference type="ARBA" id="ARBA00023158"/>
    </source>
</evidence>
<dbReference type="InterPro" id="IPR012677">
    <property type="entry name" value="Nucleotide-bd_a/b_plait_sf"/>
</dbReference>
<dbReference type="PANTHER" id="PTHR21274">
    <property type="entry name" value="MECKELIN"/>
    <property type="match status" value="1"/>
</dbReference>
<dbReference type="GO" id="GO:0036038">
    <property type="term" value="C:MKS complex"/>
    <property type="evidence" value="ECO:0007669"/>
    <property type="project" value="InterPro"/>
</dbReference>
<gene>
    <name evidence="14" type="ORF">ZHAS_00002752</name>
</gene>
<evidence type="ECO:0000256" key="11">
    <source>
        <dbReference type="SAM" id="Phobius"/>
    </source>
</evidence>
<dbReference type="InterPro" id="IPR034148">
    <property type="entry name" value="NCBP2_RRM"/>
</dbReference>